<reference evidence="9 10" key="1">
    <citation type="submission" date="2019-07" db="EMBL/GenBank/DDBJ databases">
        <title>Draft genome assembly of a fouling barnacle, Amphibalanus amphitrite (Darwin, 1854): The first reference genome for Thecostraca.</title>
        <authorList>
            <person name="Kim W."/>
        </authorList>
    </citation>
    <scope>NUCLEOTIDE SEQUENCE [LARGE SCALE GENOMIC DNA]</scope>
    <source>
        <strain evidence="9">SNU_AA5</strain>
        <tissue evidence="9">Soma without cirri and trophi</tissue>
    </source>
</reference>
<protein>
    <submittedName>
        <fullName evidence="9">Iduronate 2-sulfatase</fullName>
    </submittedName>
</protein>
<comment type="similarity">
    <text evidence="2">Belongs to the sulfatase family.</text>
</comment>
<dbReference type="AlphaFoldDB" id="A0A6A4WR68"/>
<dbReference type="InterPro" id="IPR000917">
    <property type="entry name" value="Sulfatase_N"/>
</dbReference>
<evidence type="ECO:0000256" key="4">
    <source>
        <dbReference type="ARBA" id="ARBA00022729"/>
    </source>
</evidence>
<keyword evidence="5" id="KW-0378">Hydrolase</keyword>
<gene>
    <name evidence="9" type="primary">IDS_0</name>
    <name evidence="9" type="ORF">FJT64_020866</name>
</gene>
<dbReference type="CDD" id="cd16030">
    <property type="entry name" value="iduronate-2-sulfatase"/>
    <property type="match status" value="1"/>
</dbReference>
<organism evidence="9 10">
    <name type="scientific">Amphibalanus amphitrite</name>
    <name type="common">Striped barnacle</name>
    <name type="synonym">Balanus amphitrite</name>
    <dbReference type="NCBI Taxonomy" id="1232801"/>
    <lineage>
        <taxon>Eukaryota</taxon>
        <taxon>Metazoa</taxon>
        <taxon>Ecdysozoa</taxon>
        <taxon>Arthropoda</taxon>
        <taxon>Crustacea</taxon>
        <taxon>Multicrustacea</taxon>
        <taxon>Cirripedia</taxon>
        <taxon>Thoracica</taxon>
        <taxon>Thoracicalcarea</taxon>
        <taxon>Balanomorpha</taxon>
        <taxon>Balanoidea</taxon>
        <taxon>Balanidae</taxon>
        <taxon>Amphibalaninae</taxon>
        <taxon>Amphibalanus</taxon>
    </lineage>
</organism>
<dbReference type="EMBL" id="VIIS01000538">
    <property type="protein sequence ID" value="KAF0307809.1"/>
    <property type="molecule type" value="Genomic_DNA"/>
</dbReference>
<dbReference type="GO" id="GO:0004423">
    <property type="term" value="F:iduronate-2-sulfatase activity"/>
    <property type="evidence" value="ECO:0007669"/>
    <property type="project" value="InterPro"/>
</dbReference>
<dbReference type="InterPro" id="IPR035874">
    <property type="entry name" value="IDS"/>
</dbReference>
<feature type="domain" description="Sulfatase N-terminal" evidence="8">
    <location>
        <begin position="29"/>
        <end position="407"/>
    </location>
</feature>
<dbReference type="Proteomes" id="UP000440578">
    <property type="component" value="Unassembled WGS sequence"/>
</dbReference>
<keyword evidence="10" id="KW-1185">Reference proteome</keyword>
<evidence type="ECO:0000256" key="3">
    <source>
        <dbReference type="ARBA" id="ARBA00022723"/>
    </source>
</evidence>
<dbReference type="GO" id="GO:0005737">
    <property type="term" value="C:cytoplasm"/>
    <property type="evidence" value="ECO:0007669"/>
    <property type="project" value="TreeGrafter"/>
</dbReference>
<comment type="cofactor">
    <cofactor evidence="1">
        <name>Ca(2+)</name>
        <dbReference type="ChEBI" id="CHEBI:29108"/>
    </cofactor>
</comment>
<dbReference type="SUPFAM" id="SSF53649">
    <property type="entry name" value="Alkaline phosphatase-like"/>
    <property type="match status" value="1"/>
</dbReference>
<dbReference type="PANTHER" id="PTHR45953">
    <property type="entry name" value="IDURONATE 2-SULFATASE"/>
    <property type="match status" value="1"/>
</dbReference>
<proteinExistence type="inferred from homology"/>
<evidence type="ECO:0000256" key="1">
    <source>
        <dbReference type="ARBA" id="ARBA00001913"/>
    </source>
</evidence>
<dbReference type="Gene3D" id="3.40.720.10">
    <property type="entry name" value="Alkaline Phosphatase, subunit A"/>
    <property type="match status" value="2"/>
</dbReference>
<name>A0A6A4WR68_AMPAM</name>
<feature type="chain" id="PRO_5025365672" evidence="7">
    <location>
        <begin position="25"/>
        <end position="603"/>
    </location>
</feature>
<sequence length="603" mass="66448">MSAPGSPPALLLLALAVCLPRSAACLPRRNVLLLLVDDLRPALGCYGDALAVTPSADALAAQSALFTAAFAQQALCAPSRTSLLTSRRPQTLRLFDTGSYWRRAAGNFTSLPQMFRERGYHTAAMGKVFHPGVVSNHSDDQPYSWSEPPYHPPAQQFKNWPVCLDADGELHADLFCPVDPRTQPLHTLPDIQTAERAVSWLKQRAALGASTEPWLLAVGLHKPHIPLKMPFEYLNLYPPESVPAPSHPHRPPGLPEVAWNPWMDLRRRHDVAQLNISFPYGPMPEFFAGSVRQGYYAAVSYADDMLGRVLAALADSGQAASTVVLLAGDHGWALGERGEWAKYSTSEDATRTPLLLHLPGETGSLEGFRHVSPLKAGGRRRQRRRSSAAVVVRSPVELLDVMPTLTEAALNVTLARCPAEGSQPQLCTEGRSLLPLVRSIHRHGQTPAPRGPHELYRLINGTSAGDLELQLLTNRVPNAPLGSLTRQSPTTKPCSGLVVSPSRRAAFSQYPRPSVLPRPDSDQPQLRDIRVMGYSVRTRHLRYTEWVAYDPVALRPHWDDLFARELYDHRGDPLEVENVADEPACRHIVRAMSRLLRSQGVKV</sequence>
<dbReference type="OrthoDB" id="96314at2759"/>
<evidence type="ECO:0000256" key="7">
    <source>
        <dbReference type="SAM" id="SignalP"/>
    </source>
</evidence>
<evidence type="ECO:0000313" key="9">
    <source>
        <dbReference type="EMBL" id="KAF0307809.1"/>
    </source>
</evidence>
<dbReference type="GO" id="GO:0046872">
    <property type="term" value="F:metal ion binding"/>
    <property type="evidence" value="ECO:0007669"/>
    <property type="project" value="UniProtKB-KW"/>
</dbReference>
<dbReference type="Pfam" id="PF00884">
    <property type="entry name" value="Sulfatase"/>
    <property type="match status" value="1"/>
</dbReference>
<keyword evidence="3" id="KW-0479">Metal-binding</keyword>
<comment type="caution">
    <text evidence="9">The sequence shown here is derived from an EMBL/GenBank/DDBJ whole genome shotgun (WGS) entry which is preliminary data.</text>
</comment>
<keyword evidence="6" id="KW-0106">Calcium</keyword>
<evidence type="ECO:0000256" key="6">
    <source>
        <dbReference type="ARBA" id="ARBA00022837"/>
    </source>
</evidence>
<evidence type="ECO:0000256" key="5">
    <source>
        <dbReference type="ARBA" id="ARBA00022801"/>
    </source>
</evidence>
<feature type="signal peptide" evidence="7">
    <location>
        <begin position="1"/>
        <end position="24"/>
    </location>
</feature>
<accession>A0A6A4WR68</accession>
<keyword evidence="4 7" id="KW-0732">Signal</keyword>
<dbReference type="InterPro" id="IPR017850">
    <property type="entry name" value="Alkaline_phosphatase_core_sf"/>
</dbReference>
<evidence type="ECO:0000256" key="2">
    <source>
        <dbReference type="ARBA" id="ARBA00008779"/>
    </source>
</evidence>
<evidence type="ECO:0000313" key="10">
    <source>
        <dbReference type="Proteomes" id="UP000440578"/>
    </source>
</evidence>
<dbReference type="PANTHER" id="PTHR45953:SF1">
    <property type="entry name" value="IDURONATE 2-SULFATASE"/>
    <property type="match status" value="1"/>
</dbReference>
<evidence type="ECO:0000259" key="8">
    <source>
        <dbReference type="Pfam" id="PF00884"/>
    </source>
</evidence>